<keyword evidence="6 7" id="KW-0804">Transcription</keyword>
<keyword evidence="1 7" id="KW-0806">Transcription termination</keyword>
<dbReference type="InterPro" id="IPR010213">
    <property type="entry name" value="TF_NusA"/>
</dbReference>
<dbReference type="InterPro" id="IPR003029">
    <property type="entry name" value="S1_domain"/>
</dbReference>
<dbReference type="Gene3D" id="3.30.300.20">
    <property type="match status" value="2"/>
</dbReference>
<dbReference type="NCBIfam" id="TIGR01953">
    <property type="entry name" value="NusA"/>
    <property type="match status" value="1"/>
</dbReference>
<evidence type="ECO:0000313" key="10">
    <source>
        <dbReference type="EMBL" id="CAA9252299.1"/>
    </source>
</evidence>
<dbReference type="InterPro" id="IPR025249">
    <property type="entry name" value="TF_NusA_KH_1st"/>
</dbReference>
<evidence type="ECO:0000256" key="7">
    <source>
        <dbReference type="HAMAP-Rule" id="MF_00945"/>
    </source>
</evidence>
<dbReference type="SUPFAM" id="SSF50249">
    <property type="entry name" value="Nucleic acid-binding proteins"/>
    <property type="match status" value="1"/>
</dbReference>
<accession>A0A6J4II44</accession>
<reference evidence="10" key="1">
    <citation type="submission" date="2020-02" db="EMBL/GenBank/DDBJ databases">
        <authorList>
            <person name="Meier V. D."/>
        </authorList>
    </citation>
    <scope>NUCLEOTIDE SEQUENCE</scope>
    <source>
        <strain evidence="10">AVDCRST_MAG20</strain>
    </source>
</reference>
<evidence type="ECO:0000256" key="8">
    <source>
        <dbReference type="SAM" id="MobiDB-lite"/>
    </source>
</evidence>
<dbReference type="GO" id="GO:0003723">
    <property type="term" value="F:RNA binding"/>
    <property type="evidence" value="ECO:0007669"/>
    <property type="project" value="UniProtKB-UniRule"/>
</dbReference>
<dbReference type="FunFam" id="3.30.300.20:FF:000005">
    <property type="entry name" value="Transcription termination/antitermination protein NusA"/>
    <property type="match status" value="1"/>
</dbReference>
<dbReference type="InterPro" id="IPR013735">
    <property type="entry name" value="TF_NusA_N"/>
</dbReference>
<dbReference type="GO" id="GO:0006353">
    <property type="term" value="P:DNA-templated transcription termination"/>
    <property type="evidence" value="ECO:0007669"/>
    <property type="project" value="UniProtKB-UniRule"/>
</dbReference>
<dbReference type="FunFam" id="3.30.300.20:FF:000002">
    <property type="entry name" value="Transcription termination/antitermination protein NusA"/>
    <property type="match status" value="1"/>
</dbReference>
<feature type="region of interest" description="Disordered" evidence="8">
    <location>
        <begin position="363"/>
        <end position="448"/>
    </location>
</feature>
<gene>
    <name evidence="7" type="primary">nusA</name>
    <name evidence="10" type="ORF">AVDCRST_MAG20-2321</name>
</gene>
<dbReference type="CDD" id="cd04455">
    <property type="entry name" value="S1_NusA"/>
    <property type="match status" value="1"/>
</dbReference>
<proteinExistence type="inferred from homology"/>
<feature type="compositionally biased region" description="Basic and acidic residues" evidence="8">
    <location>
        <begin position="403"/>
        <end position="412"/>
    </location>
</feature>
<evidence type="ECO:0000259" key="9">
    <source>
        <dbReference type="PROSITE" id="PS50126"/>
    </source>
</evidence>
<dbReference type="PROSITE" id="PS50084">
    <property type="entry name" value="KH_TYPE_1"/>
    <property type="match status" value="1"/>
</dbReference>
<dbReference type="InterPro" id="IPR036555">
    <property type="entry name" value="NusA_N_sf"/>
</dbReference>
<feature type="compositionally biased region" description="Acidic residues" evidence="8">
    <location>
        <begin position="393"/>
        <end position="402"/>
    </location>
</feature>
<dbReference type="InterPro" id="IPR058582">
    <property type="entry name" value="KH_NusA_2nd"/>
</dbReference>
<dbReference type="AlphaFoldDB" id="A0A6J4II44"/>
<evidence type="ECO:0000256" key="3">
    <source>
        <dbReference type="ARBA" id="ARBA00022814"/>
    </source>
</evidence>
<organism evidence="10">
    <name type="scientific">uncultured Acidimicrobiales bacterium</name>
    <dbReference type="NCBI Taxonomy" id="310071"/>
    <lineage>
        <taxon>Bacteria</taxon>
        <taxon>Bacillati</taxon>
        <taxon>Actinomycetota</taxon>
        <taxon>Acidimicrobiia</taxon>
        <taxon>Acidimicrobiales</taxon>
        <taxon>environmental samples</taxon>
    </lineage>
</organism>
<dbReference type="GO" id="GO:0003700">
    <property type="term" value="F:DNA-binding transcription factor activity"/>
    <property type="evidence" value="ECO:0007669"/>
    <property type="project" value="InterPro"/>
</dbReference>
<dbReference type="InterPro" id="IPR015946">
    <property type="entry name" value="KH_dom-like_a/b"/>
</dbReference>
<dbReference type="Pfam" id="PF26594">
    <property type="entry name" value="KH_NusA_2nd"/>
    <property type="match status" value="1"/>
</dbReference>
<feature type="region of interest" description="Disordered" evidence="8">
    <location>
        <begin position="328"/>
        <end position="349"/>
    </location>
</feature>
<keyword evidence="2 7" id="KW-0963">Cytoplasm</keyword>
<dbReference type="InterPro" id="IPR009019">
    <property type="entry name" value="KH_sf_prok-type"/>
</dbReference>
<dbReference type="SUPFAM" id="SSF54814">
    <property type="entry name" value="Prokaryotic type KH domain (KH-domain type II)"/>
    <property type="match status" value="2"/>
</dbReference>
<keyword evidence="3 7" id="KW-0889">Transcription antitermination</keyword>
<dbReference type="Pfam" id="PF00575">
    <property type="entry name" value="S1"/>
    <property type="match status" value="1"/>
</dbReference>
<dbReference type="Pfam" id="PF13184">
    <property type="entry name" value="KH_NusA_1st"/>
    <property type="match status" value="1"/>
</dbReference>
<comment type="similarity">
    <text evidence="7">Belongs to the NusA family.</text>
</comment>
<dbReference type="Gene3D" id="2.40.50.140">
    <property type="entry name" value="Nucleic acid-binding proteins"/>
    <property type="match status" value="1"/>
</dbReference>
<dbReference type="GO" id="GO:0031564">
    <property type="term" value="P:transcription antitermination"/>
    <property type="evidence" value="ECO:0007669"/>
    <property type="project" value="UniProtKB-UniRule"/>
</dbReference>
<dbReference type="SMART" id="SM00316">
    <property type="entry name" value="S1"/>
    <property type="match status" value="1"/>
</dbReference>
<dbReference type="PANTHER" id="PTHR22648:SF0">
    <property type="entry name" value="TRANSCRIPTION TERMINATION_ANTITERMINATION PROTEIN NUSA"/>
    <property type="match status" value="1"/>
</dbReference>
<keyword evidence="4 7" id="KW-0694">RNA-binding</keyword>
<comment type="subcellular location">
    <subcellularLocation>
        <location evidence="7">Cytoplasm</location>
    </subcellularLocation>
</comment>
<evidence type="ECO:0000256" key="2">
    <source>
        <dbReference type="ARBA" id="ARBA00022490"/>
    </source>
</evidence>
<feature type="domain" description="S1 motif" evidence="9">
    <location>
        <begin position="119"/>
        <end position="183"/>
    </location>
</feature>
<feature type="compositionally biased region" description="Acidic residues" evidence="8">
    <location>
        <begin position="328"/>
        <end position="341"/>
    </location>
</feature>
<dbReference type="CDD" id="cd02134">
    <property type="entry name" value="KH-II_NusA_rpt1"/>
    <property type="match status" value="1"/>
</dbReference>
<evidence type="ECO:0000256" key="4">
    <source>
        <dbReference type="ARBA" id="ARBA00022884"/>
    </source>
</evidence>
<dbReference type="EMBL" id="CADCSY010000104">
    <property type="protein sequence ID" value="CAA9252299.1"/>
    <property type="molecule type" value="Genomic_DNA"/>
</dbReference>
<dbReference type="SUPFAM" id="SSF69705">
    <property type="entry name" value="Transcription factor NusA, N-terminal domain"/>
    <property type="match status" value="1"/>
</dbReference>
<dbReference type="HAMAP" id="MF_00945_B">
    <property type="entry name" value="NusA_B"/>
    <property type="match status" value="1"/>
</dbReference>
<dbReference type="PROSITE" id="PS50126">
    <property type="entry name" value="S1"/>
    <property type="match status" value="1"/>
</dbReference>
<dbReference type="PANTHER" id="PTHR22648">
    <property type="entry name" value="TRANSCRIPTION TERMINATION FACTOR NUSA"/>
    <property type="match status" value="1"/>
</dbReference>
<sequence>MSTASTGNFEMMEALQALALDKGISVDSLLEALANALVSAYKRMPGAAEEAYVTIDADNLDFRVYGQELDEDGNVAREWDATPENFGRIAAQTAKQVLMQKVREAERELKYEEYAGREGDIVTGIIQQTDSRFTLLDLGKVEALLPQAEQVPYERPEPGTRLKAYIVEVRKNPRGPQIVVSRTHPGLIKRLFELEVPEIADGIVILKAVAREPGHRTKIAVWSNDSNVDPVGACVGARGARVRMVVNELRGEKIDIVPYTEDLQDFVMKALSPAKVKEVRLDHESGTAEVIVPDYQLSLAIGKEGQNARLAARLTGWRVDIKSETQLAEEEAGYEGEEWAEGEWREDADSGEMVWHAAEGGPALSADQWNAGGGKSDGTEDGLPDPAERGPAEGEEEAAPDDGADRVGHDTDPGAAPTGEPPANDKPPVEGGDDAAPDDGADRPGGES</sequence>
<name>A0A6J4II44_9ACTN</name>
<dbReference type="InterPro" id="IPR030842">
    <property type="entry name" value="TF_NusA_bacterial"/>
</dbReference>
<dbReference type="Pfam" id="PF08529">
    <property type="entry name" value="NusA_N"/>
    <property type="match status" value="2"/>
</dbReference>
<comment type="subunit">
    <text evidence="7">Monomer. Binds directly to the core enzyme of the DNA-dependent RNA polymerase and to nascent RNA.</text>
</comment>
<evidence type="ECO:0000256" key="6">
    <source>
        <dbReference type="ARBA" id="ARBA00023163"/>
    </source>
</evidence>
<dbReference type="InterPro" id="IPR012340">
    <property type="entry name" value="NA-bd_OB-fold"/>
</dbReference>
<evidence type="ECO:0000256" key="5">
    <source>
        <dbReference type="ARBA" id="ARBA00023015"/>
    </source>
</evidence>
<keyword evidence="5 7" id="KW-0805">Transcription regulation</keyword>
<dbReference type="Gene3D" id="3.30.1480.10">
    <property type="entry name" value="NusA, N-terminal domain"/>
    <property type="match status" value="1"/>
</dbReference>
<dbReference type="CDD" id="cd22529">
    <property type="entry name" value="KH-II_NusA_rpt2"/>
    <property type="match status" value="1"/>
</dbReference>
<protein>
    <recommendedName>
        <fullName evidence="7">Transcription termination/antitermination protein NusA</fullName>
    </recommendedName>
</protein>
<evidence type="ECO:0000256" key="1">
    <source>
        <dbReference type="ARBA" id="ARBA00022472"/>
    </source>
</evidence>
<comment type="function">
    <text evidence="7">Participates in both transcription termination and antitermination.</text>
</comment>
<dbReference type="GO" id="GO:0005829">
    <property type="term" value="C:cytosol"/>
    <property type="evidence" value="ECO:0007669"/>
    <property type="project" value="TreeGrafter"/>
</dbReference>